<sequence>MLYLNQEHLNELGIRWSDTIDCIGQAIAIGAAADMSQPIKPYLRYGDLRNRIIAMPAYIGGGIHLAGIKWIASFPGNLEKGLARAHAVMVLNDADTGVPVCVINTALISTIRTASVTGWVLAQWLRRKGPDGRYRVGICGFGPIGQQHLTMLQAVLGHQLVDVYLYDIGDIRPDTLPRQIPFRLVVCATWQEAYTEADIFITCTVSTHRYIDLAPKKGSLHLNVSLRDYQPTFLRHVTRVIVDSWDEVCRQDTDVERMHHELGLQQADTLSLGELLAGGLDKYTDPDAVFMFNPMGMAIFDMAVAGHYHSRALAQGVGQELA</sequence>
<keyword evidence="2" id="KW-1185">Reference proteome</keyword>
<evidence type="ECO:0000313" key="2">
    <source>
        <dbReference type="Proteomes" id="UP000664795"/>
    </source>
</evidence>
<reference evidence="1 2" key="1">
    <citation type="submission" date="2021-03" db="EMBL/GenBank/DDBJ databases">
        <title>Fibrella sp. HMF5036 genome sequencing and assembly.</title>
        <authorList>
            <person name="Kang H."/>
            <person name="Kim H."/>
            <person name="Bae S."/>
            <person name="Joh K."/>
        </authorList>
    </citation>
    <scope>NUCLEOTIDE SEQUENCE [LARGE SCALE GENOMIC DNA]</scope>
    <source>
        <strain evidence="1 2">HMF5036</strain>
    </source>
</reference>
<comment type="caution">
    <text evidence="1">The sequence shown here is derived from an EMBL/GenBank/DDBJ whole genome shotgun (WGS) entry which is preliminary data.</text>
</comment>
<accession>A0A939G9A3</accession>
<dbReference type="Pfam" id="PF02423">
    <property type="entry name" value="OCD_Mu_crystall"/>
    <property type="match status" value="1"/>
</dbReference>
<dbReference type="PIRSF" id="PIRSF001439">
    <property type="entry name" value="CryM"/>
    <property type="match status" value="1"/>
</dbReference>
<dbReference type="EMBL" id="JAFMYU010000021">
    <property type="protein sequence ID" value="MBO0933583.1"/>
    <property type="molecule type" value="Genomic_DNA"/>
</dbReference>
<dbReference type="InterPro" id="IPR003462">
    <property type="entry name" value="ODC_Mu_crystall"/>
</dbReference>
<dbReference type="SUPFAM" id="SSF51735">
    <property type="entry name" value="NAD(P)-binding Rossmann-fold domains"/>
    <property type="match status" value="1"/>
</dbReference>
<dbReference type="Proteomes" id="UP000664795">
    <property type="component" value="Unassembled WGS sequence"/>
</dbReference>
<dbReference type="PANTHER" id="PTHR13812:SF19">
    <property type="entry name" value="KETIMINE REDUCTASE MU-CRYSTALLIN"/>
    <property type="match status" value="1"/>
</dbReference>
<organism evidence="1 2">
    <name type="scientific">Fibrella aquatilis</name>
    <dbReference type="NCBI Taxonomy" id="2817059"/>
    <lineage>
        <taxon>Bacteria</taxon>
        <taxon>Pseudomonadati</taxon>
        <taxon>Bacteroidota</taxon>
        <taxon>Cytophagia</taxon>
        <taxon>Cytophagales</taxon>
        <taxon>Spirosomataceae</taxon>
        <taxon>Fibrella</taxon>
    </lineage>
</organism>
<name>A0A939G9A3_9BACT</name>
<protein>
    <submittedName>
        <fullName evidence="1">2,3-diaminopropionate biosynthesis protein SbnB</fullName>
    </submittedName>
</protein>
<dbReference type="InterPro" id="IPR023401">
    <property type="entry name" value="ODC_N"/>
</dbReference>
<gene>
    <name evidence="1" type="ORF">J2I48_21415</name>
</gene>
<dbReference type="AlphaFoldDB" id="A0A939G9A3"/>
<evidence type="ECO:0000313" key="1">
    <source>
        <dbReference type="EMBL" id="MBO0933583.1"/>
    </source>
</evidence>
<dbReference type="RefSeq" id="WP_207337549.1">
    <property type="nucleotide sequence ID" value="NZ_JAFMYU010000021.1"/>
</dbReference>
<proteinExistence type="predicted"/>
<dbReference type="Gene3D" id="3.30.1780.10">
    <property type="entry name" value="ornithine cyclodeaminase, domain 1"/>
    <property type="match status" value="1"/>
</dbReference>
<dbReference type="GO" id="GO:0005737">
    <property type="term" value="C:cytoplasm"/>
    <property type="evidence" value="ECO:0007669"/>
    <property type="project" value="TreeGrafter"/>
</dbReference>
<dbReference type="InterPro" id="IPR036291">
    <property type="entry name" value="NAD(P)-bd_dom_sf"/>
</dbReference>
<dbReference type="Gene3D" id="3.40.50.720">
    <property type="entry name" value="NAD(P)-binding Rossmann-like Domain"/>
    <property type="match status" value="1"/>
</dbReference>
<dbReference type="PANTHER" id="PTHR13812">
    <property type="entry name" value="KETIMINE REDUCTASE MU-CRYSTALLIN"/>
    <property type="match status" value="1"/>
</dbReference>